<evidence type="ECO:0000256" key="5">
    <source>
        <dbReference type="ARBA" id="ARBA00023136"/>
    </source>
</evidence>
<keyword evidence="5 6" id="KW-0472">Membrane</keyword>
<dbReference type="Proteomes" id="UP000002280">
    <property type="component" value="Chromosome 5"/>
</dbReference>
<feature type="transmembrane region" description="Helical" evidence="6">
    <location>
        <begin position="98"/>
        <end position="118"/>
    </location>
</feature>
<dbReference type="PANTHER" id="PTHR23320">
    <property type="entry name" value="MEMBRANE-SPANNING 4-DOMAINS SUBFAMILY A MS4A -RELATED"/>
    <property type="match status" value="1"/>
</dbReference>
<feature type="transmembrane region" description="Helical" evidence="6">
    <location>
        <begin position="130"/>
        <end position="154"/>
    </location>
</feature>
<keyword evidence="8" id="KW-1185">Reference proteome</keyword>
<dbReference type="Gene3D" id="1.20.210.10">
    <property type="entry name" value="Cytochrome c oxidase-like, subunit I domain"/>
    <property type="match status" value="1"/>
</dbReference>
<keyword evidence="3 6" id="KW-0812">Transmembrane</keyword>
<dbReference type="Ensembl" id="ENSMODT00000069113.1">
    <property type="protein sequence ID" value="ENSMODP00000055543.1"/>
    <property type="gene ID" value="ENSMODG00000044115.1"/>
</dbReference>
<dbReference type="InterPro" id="IPR036927">
    <property type="entry name" value="Cyt_c_oxase-like_su1_sf"/>
</dbReference>
<evidence type="ECO:0000313" key="8">
    <source>
        <dbReference type="Proteomes" id="UP000002280"/>
    </source>
</evidence>
<dbReference type="PANTHER" id="PTHR23320:SF128">
    <property type="entry name" value="MEMBRANE-SPANNING 4-DOMAINS SUBFAMILY A MEMBER 4A"/>
    <property type="match status" value="1"/>
</dbReference>
<evidence type="ECO:0000256" key="3">
    <source>
        <dbReference type="ARBA" id="ARBA00022692"/>
    </source>
</evidence>
<evidence type="ECO:0000256" key="6">
    <source>
        <dbReference type="SAM" id="Phobius"/>
    </source>
</evidence>
<evidence type="ECO:0000313" key="7">
    <source>
        <dbReference type="Ensembl" id="ENSMODP00000055543.1"/>
    </source>
</evidence>
<dbReference type="Pfam" id="PF04103">
    <property type="entry name" value="CD20"/>
    <property type="match status" value="1"/>
</dbReference>
<organism evidence="7 8">
    <name type="scientific">Monodelphis domestica</name>
    <name type="common">Gray short-tailed opossum</name>
    <dbReference type="NCBI Taxonomy" id="13616"/>
    <lineage>
        <taxon>Eukaryota</taxon>
        <taxon>Metazoa</taxon>
        <taxon>Chordata</taxon>
        <taxon>Craniata</taxon>
        <taxon>Vertebrata</taxon>
        <taxon>Euteleostomi</taxon>
        <taxon>Mammalia</taxon>
        <taxon>Metatheria</taxon>
        <taxon>Didelphimorphia</taxon>
        <taxon>Didelphidae</taxon>
        <taxon>Monodelphis</taxon>
    </lineage>
</organism>
<protein>
    <submittedName>
        <fullName evidence="7">Membrane-spanning 4-domains subfamily A member 4A-like</fullName>
    </submittedName>
</protein>
<reference evidence="7" key="2">
    <citation type="submission" date="2025-08" db="UniProtKB">
        <authorList>
            <consortium name="Ensembl"/>
        </authorList>
    </citation>
    <scope>IDENTIFICATION</scope>
</reference>
<comment type="subcellular location">
    <subcellularLocation>
        <location evidence="1">Membrane</location>
        <topology evidence="1">Multi-pass membrane protein</topology>
    </subcellularLocation>
</comment>
<accession>A0A5F8H6I2</accession>
<dbReference type="Bgee" id="ENSMODG00000044115">
    <property type="expression patterns" value="Expressed in spermatid and 16 other cell types or tissues"/>
</dbReference>
<sequence>MLRASHFGGNMAEIFSLENQKMSPFKGLLRRQSMFRENDQGISSDLMESQDASKGVLPFCPQPGPESFPQGQIAIPVQSYQDQWKEPQQKFLKGDPKALGTVQIMIAFMNFSLGMLFVLLPEDINGRRHFLVYTGYVFWGTAFFIISGFLSIAAEKRATTIMVQSSLAMNVVSSVMAGLGIIFLSINFLTHIFLYDCREQGSHFSCIILKSIFLGINVILLILAILEFLVSIITSCFGCKGLGCDQSEVTILMPPSSYYLPENPAAEAYNRGTMPQHPVIDTATALPGSHPDDSV</sequence>
<dbReference type="InterPro" id="IPR030417">
    <property type="entry name" value="MS4A"/>
</dbReference>
<dbReference type="STRING" id="13616.ENSMODP00000055543"/>
<dbReference type="FunCoup" id="A0A5F8H6I2">
    <property type="interactions" value="54"/>
</dbReference>
<dbReference type="InterPro" id="IPR007237">
    <property type="entry name" value="CD20-like"/>
</dbReference>
<keyword evidence="4 6" id="KW-1133">Transmembrane helix</keyword>
<evidence type="ECO:0000256" key="2">
    <source>
        <dbReference type="ARBA" id="ARBA00009565"/>
    </source>
</evidence>
<reference evidence="7" key="3">
    <citation type="submission" date="2025-09" db="UniProtKB">
        <authorList>
            <consortium name="Ensembl"/>
        </authorList>
    </citation>
    <scope>IDENTIFICATION</scope>
</reference>
<evidence type="ECO:0000256" key="4">
    <source>
        <dbReference type="ARBA" id="ARBA00022989"/>
    </source>
</evidence>
<dbReference type="AlphaFoldDB" id="A0A5F8H6I2"/>
<comment type="similarity">
    <text evidence="2">Belongs to the MS4A family.</text>
</comment>
<proteinExistence type="inferred from homology"/>
<name>A0A5F8H6I2_MONDO</name>
<feature type="transmembrane region" description="Helical" evidence="6">
    <location>
        <begin position="174"/>
        <end position="195"/>
    </location>
</feature>
<reference evidence="7 8" key="1">
    <citation type="journal article" date="2007" name="Nature">
        <title>Genome of the marsupial Monodelphis domestica reveals innovation in non-coding sequences.</title>
        <authorList>
            <person name="Mikkelsen T.S."/>
            <person name="Wakefield M.J."/>
            <person name="Aken B."/>
            <person name="Amemiya C.T."/>
            <person name="Chang J.L."/>
            <person name="Duke S."/>
            <person name="Garber M."/>
            <person name="Gentles A.J."/>
            <person name="Goodstadt L."/>
            <person name="Heger A."/>
            <person name="Jurka J."/>
            <person name="Kamal M."/>
            <person name="Mauceli E."/>
            <person name="Searle S.M."/>
            <person name="Sharpe T."/>
            <person name="Baker M.L."/>
            <person name="Batzer M.A."/>
            <person name="Benos P.V."/>
            <person name="Belov K."/>
            <person name="Clamp M."/>
            <person name="Cook A."/>
            <person name="Cuff J."/>
            <person name="Das R."/>
            <person name="Davidow L."/>
            <person name="Deakin J.E."/>
            <person name="Fazzari M.J."/>
            <person name="Glass J.L."/>
            <person name="Grabherr M."/>
            <person name="Greally J.M."/>
            <person name="Gu W."/>
            <person name="Hore T.A."/>
            <person name="Huttley G.A."/>
            <person name="Kleber M."/>
            <person name="Jirtle R.L."/>
            <person name="Koina E."/>
            <person name="Lee J.T."/>
            <person name="Mahony S."/>
            <person name="Marra M.A."/>
            <person name="Miller R.D."/>
            <person name="Nicholls R.D."/>
            <person name="Oda M."/>
            <person name="Papenfuss A.T."/>
            <person name="Parra Z.E."/>
            <person name="Pollock D.D."/>
            <person name="Ray D.A."/>
            <person name="Schein J.E."/>
            <person name="Speed T.P."/>
            <person name="Thompson K."/>
            <person name="VandeBerg J.L."/>
            <person name="Wade C.M."/>
            <person name="Walker J.A."/>
            <person name="Waters P.D."/>
            <person name="Webber C."/>
            <person name="Weidman J.R."/>
            <person name="Xie X."/>
            <person name="Zody M.C."/>
            <person name="Baldwin J."/>
            <person name="Abdouelleil A."/>
            <person name="Abdulkadir J."/>
            <person name="Abebe A."/>
            <person name="Abera B."/>
            <person name="Abreu J."/>
            <person name="Acer S.C."/>
            <person name="Aftuck L."/>
            <person name="Alexander A."/>
            <person name="An P."/>
            <person name="Anderson E."/>
            <person name="Anderson S."/>
            <person name="Arachi H."/>
            <person name="Azer M."/>
            <person name="Bachantsang P."/>
            <person name="Barry A."/>
            <person name="Bayul T."/>
            <person name="Berlin A."/>
            <person name="Bessette D."/>
            <person name="Bloom T."/>
            <person name="Bloom T."/>
            <person name="Boguslavskiy L."/>
            <person name="Bonnet C."/>
            <person name="Boukhgalter B."/>
            <person name="Bourzgui I."/>
            <person name="Brown A."/>
            <person name="Cahill P."/>
            <person name="Channer S."/>
            <person name="Cheshatsang Y."/>
            <person name="Chuda L."/>
            <person name="Citroen M."/>
            <person name="Collymore A."/>
            <person name="Cooke P."/>
            <person name="Costello M."/>
            <person name="D'Aco K."/>
            <person name="Daza R."/>
            <person name="De Haan G."/>
            <person name="DeGray S."/>
            <person name="DeMaso C."/>
            <person name="Dhargay N."/>
            <person name="Dooley K."/>
            <person name="Dooley E."/>
            <person name="Doricent M."/>
            <person name="Dorje P."/>
            <person name="Dorjee K."/>
            <person name="Dupes A."/>
            <person name="Elong R."/>
            <person name="Falk J."/>
            <person name="Farina A."/>
            <person name="Faro S."/>
            <person name="Ferguson D."/>
            <person name="Fisher S."/>
            <person name="Foley C.D."/>
            <person name="Franke A."/>
            <person name="Friedrich D."/>
            <person name="Gadbois L."/>
            <person name="Gearin G."/>
            <person name="Gearin C.R."/>
            <person name="Giannoukos G."/>
            <person name="Goode T."/>
            <person name="Graham J."/>
            <person name="Grandbois E."/>
            <person name="Grewal S."/>
            <person name="Gyaltsen K."/>
            <person name="Hafez N."/>
            <person name="Hagos B."/>
            <person name="Hall J."/>
            <person name="Henson C."/>
            <person name="Hollinger A."/>
            <person name="Honan T."/>
            <person name="Huard M.D."/>
            <person name="Hughes L."/>
            <person name="Hurhula B."/>
            <person name="Husby M.E."/>
            <person name="Kamat A."/>
            <person name="Kanga B."/>
            <person name="Kashin S."/>
            <person name="Khazanovich D."/>
            <person name="Kisner P."/>
            <person name="Lance K."/>
            <person name="Lara M."/>
            <person name="Lee W."/>
            <person name="Lennon N."/>
            <person name="Letendre F."/>
            <person name="LeVine R."/>
            <person name="Lipovsky A."/>
            <person name="Liu X."/>
            <person name="Liu J."/>
            <person name="Liu S."/>
            <person name="Lokyitsang T."/>
            <person name="Lokyitsang Y."/>
            <person name="Lubonja R."/>
            <person name="Lui A."/>
            <person name="MacDonald P."/>
            <person name="Magnisalis V."/>
            <person name="Maru K."/>
            <person name="Matthews C."/>
            <person name="McCusker W."/>
            <person name="McDonough S."/>
            <person name="Mehta T."/>
            <person name="Meldrim J."/>
            <person name="Meneus L."/>
            <person name="Mihai O."/>
            <person name="Mihalev A."/>
            <person name="Mihova T."/>
            <person name="Mittelman R."/>
            <person name="Mlenga V."/>
            <person name="Montmayeur A."/>
            <person name="Mulrain L."/>
            <person name="Navidi A."/>
            <person name="Naylor J."/>
            <person name="Negash T."/>
            <person name="Nguyen T."/>
            <person name="Nguyen N."/>
            <person name="Nicol R."/>
            <person name="Norbu C."/>
            <person name="Norbu N."/>
            <person name="Novod N."/>
            <person name="O'Neill B."/>
            <person name="Osman S."/>
            <person name="Markiewicz E."/>
            <person name="Oyono O.L."/>
            <person name="Patti C."/>
            <person name="Phunkhang P."/>
            <person name="Pierre F."/>
            <person name="Priest M."/>
            <person name="Raghuraman S."/>
            <person name="Rege F."/>
            <person name="Reyes R."/>
            <person name="Rise C."/>
            <person name="Rogov P."/>
            <person name="Ross K."/>
            <person name="Ryan E."/>
            <person name="Settipalli S."/>
            <person name="Shea T."/>
            <person name="Sherpa N."/>
            <person name="Shi L."/>
            <person name="Shih D."/>
            <person name="Sparrow T."/>
            <person name="Spaulding J."/>
            <person name="Stalker J."/>
            <person name="Stange-Thomann N."/>
            <person name="Stavropoulos S."/>
            <person name="Stone C."/>
            <person name="Strader C."/>
            <person name="Tesfaye S."/>
            <person name="Thomson T."/>
            <person name="Thoulutsang Y."/>
            <person name="Thoulutsang D."/>
            <person name="Topham K."/>
            <person name="Topping I."/>
            <person name="Tsamla T."/>
            <person name="Vassiliev H."/>
            <person name="Vo A."/>
            <person name="Wangchuk T."/>
            <person name="Wangdi T."/>
            <person name="Weiand M."/>
            <person name="Wilkinson J."/>
            <person name="Wilson A."/>
            <person name="Yadav S."/>
            <person name="Young G."/>
            <person name="Yu Q."/>
            <person name="Zembek L."/>
            <person name="Zhong D."/>
            <person name="Zimmer A."/>
            <person name="Zwirko Z."/>
            <person name="Jaffe D.B."/>
            <person name="Alvarez P."/>
            <person name="Brockman W."/>
            <person name="Butler J."/>
            <person name="Chin C."/>
            <person name="Gnerre S."/>
            <person name="MacCallum I."/>
            <person name="Graves J.A."/>
            <person name="Ponting C.P."/>
            <person name="Breen M."/>
            <person name="Samollow P.B."/>
            <person name="Lander E.S."/>
            <person name="Lindblad-Toh K."/>
        </authorList>
    </citation>
    <scope>NUCLEOTIDE SEQUENCE [LARGE SCALE GENOMIC DNA]</scope>
</reference>
<evidence type="ECO:0000256" key="1">
    <source>
        <dbReference type="ARBA" id="ARBA00004141"/>
    </source>
</evidence>
<dbReference type="GO" id="GO:0005886">
    <property type="term" value="C:plasma membrane"/>
    <property type="evidence" value="ECO:0000318"/>
    <property type="project" value="GO_Central"/>
</dbReference>
<feature type="transmembrane region" description="Helical" evidence="6">
    <location>
        <begin position="207"/>
        <end position="230"/>
    </location>
</feature>
<dbReference type="InParanoid" id="A0A5F8H6I2"/>
<dbReference type="GeneTree" id="ENSGT00940000155376"/>